<proteinExistence type="predicted"/>
<dbReference type="Proteomes" id="UP001177023">
    <property type="component" value="Unassembled WGS sequence"/>
</dbReference>
<name>A0AA36CN12_9BILA</name>
<keyword evidence="3" id="KW-1185">Reference proteome</keyword>
<dbReference type="EMBL" id="CATQJA010002590">
    <property type="protein sequence ID" value="CAJ0572077.1"/>
    <property type="molecule type" value="Genomic_DNA"/>
</dbReference>
<feature type="compositionally biased region" description="Basic and acidic residues" evidence="1">
    <location>
        <begin position="40"/>
        <end position="49"/>
    </location>
</feature>
<evidence type="ECO:0000313" key="2">
    <source>
        <dbReference type="EMBL" id="CAJ0572077.1"/>
    </source>
</evidence>
<evidence type="ECO:0000256" key="1">
    <source>
        <dbReference type="SAM" id="MobiDB-lite"/>
    </source>
</evidence>
<sequence>MTVPNGGAPHDNEKDDAHDKLPEIHLAADGLPPMHHYIKHHEDHGHENGAFDDDGLKSPPLSRRGSEDTFGSEVASLPELGKERA</sequence>
<feature type="compositionally biased region" description="Basic and acidic residues" evidence="1">
    <location>
        <begin position="10"/>
        <end position="23"/>
    </location>
</feature>
<gene>
    <name evidence="2" type="ORF">MSPICULIGERA_LOCUS10471</name>
</gene>
<organism evidence="2 3">
    <name type="scientific">Mesorhabditis spiculigera</name>
    <dbReference type="NCBI Taxonomy" id="96644"/>
    <lineage>
        <taxon>Eukaryota</taxon>
        <taxon>Metazoa</taxon>
        <taxon>Ecdysozoa</taxon>
        <taxon>Nematoda</taxon>
        <taxon>Chromadorea</taxon>
        <taxon>Rhabditida</taxon>
        <taxon>Rhabditina</taxon>
        <taxon>Rhabditomorpha</taxon>
        <taxon>Rhabditoidea</taxon>
        <taxon>Rhabditidae</taxon>
        <taxon>Mesorhabditinae</taxon>
        <taxon>Mesorhabditis</taxon>
    </lineage>
</organism>
<evidence type="ECO:0000313" key="3">
    <source>
        <dbReference type="Proteomes" id="UP001177023"/>
    </source>
</evidence>
<reference evidence="2" key="1">
    <citation type="submission" date="2023-06" db="EMBL/GenBank/DDBJ databases">
        <authorList>
            <person name="Delattre M."/>
        </authorList>
    </citation>
    <scope>NUCLEOTIDE SEQUENCE</scope>
    <source>
        <strain evidence="2">AF72</strain>
    </source>
</reference>
<comment type="caution">
    <text evidence="2">The sequence shown here is derived from an EMBL/GenBank/DDBJ whole genome shotgun (WGS) entry which is preliminary data.</text>
</comment>
<feature type="region of interest" description="Disordered" evidence="1">
    <location>
        <begin position="1"/>
        <end position="85"/>
    </location>
</feature>
<dbReference type="AlphaFoldDB" id="A0AA36CN12"/>
<accession>A0AA36CN12</accession>
<protein>
    <submittedName>
        <fullName evidence="2">Uncharacterized protein</fullName>
    </submittedName>
</protein>
<feature type="non-terminal residue" evidence="2">
    <location>
        <position position="1"/>
    </location>
</feature>